<proteinExistence type="inferred from homology"/>
<evidence type="ECO:0000256" key="4">
    <source>
        <dbReference type="ARBA" id="ARBA00022763"/>
    </source>
</evidence>
<evidence type="ECO:0000313" key="19">
    <source>
        <dbReference type="Proteomes" id="UP001316189"/>
    </source>
</evidence>
<dbReference type="RefSeq" id="WP_227570458.1">
    <property type="nucleotide sequence ID" value="NZ_CP101988.1"/>
</dbReference>
<feature type="domain" description="UvrD-like helicase ATP-binding" evidence="16">
    <location>
        <begin position="29"/>
        <end position="339"/>
    </location>
</feature>
<dbReference type="EC" id="5.6.2.4" evidence="13"/>
<keyword evidence="5 15" id="KW-0378">Hydrolase</keyword>
<evidence type="ECO:0000259" key="17">
    <source>
        <dbReference type="PROSITE" id="PS51217"/>
    </source>
</evidence>
<evidence type="ECO:0000256" key="6">
    <source>
        <dbReference type="ARBA" id="ARBA00022806"/>
    </source>
</evidence>
<evidence type="ECO:0000256" key="12">
    <source>
        <dbReference type="ARBA" id="ARBA00034617"/>
    </source>
</evidence>
<dbReference type="SUPFAM" id="SSF52540">
    <property type="entry name" value="P-loop containing nucleoside triphosphate hydrolases"/>
    <property type="match status" value="1"/>
</dbReference>
<dbReference type="Proteomes" id="UP001316189">
    <property type="component" value="Chromosome"/>
</dbReference>
<evidence type="ECO:0000256" key="14">
    <source>
        <dbReference type="ARBA" id="ARBA00048988"/>
    </source>
</evidence>
<protein>
    <recommendedName>
        <fullName evidence="13">DNA 3'-5' helicase</fullName>
        <ecNumber evidence="13">5.6.2.4</ecNumber>
    </recommendedName>
</protein>
<evidence type="ECO:0000256" key="7">
    <source>
        <dbReference type="ARBA" id="ARBA00022839"/>
    </source>
</evidence>
<evidence type="ECO:0000259" key="16">
    <source>
        <dbReference type="PROSITE" id="PS51198"/>
    </source>
</evidence>
<evidence type="ECO:0000256" key="8">
    <source>
        <dbReference type="ARBA" id="ARBA00022840"/>
    </source>
</evidence>
<keyword evidence="7" id="KW-0269">Exonuclease</keyword>
<keyword evidence="4" id="KW-0227">DNA damage</keyword>
<dbReference type="InterPro" id="IPR014016">
    <property type="entry name" value="UvrD-like_ATP-bd"/>
</dbReference>
<keyword evidence="10" id="KW-0234">DNA repair</keyword>
<dbReference type="PANTHER" id="PTHR11070:SF59">
    <property type="entry name" value="DNA 3'-5' HELICASE"/>
    <property type="match status" value="1"/>
</dbReference>
<evidence type="ECO:0000313" key="18">
    <source>
        <dbReference type="EMBL" id="UUI74686.1"/>
    </source>
</evidence>
<keyword evidence="19" id="KW-1185">Reference proteome</keyword>
<dbReference type="PANTHER" id="PTHR11070">
    <property type="entry name" value="UVRD / RECB / PCRA DNA HELICASE FAMILY MEMBER"/>
    <property type="match status" value="1"/>
</dbReference>
<keyword evidence="3 15" id="KW-0547">Nucleotide-binding</keyword>
<gene>
    <name evidence="18" type="ORF">NP064_12955</name>
</gene>
<dbReference type="PROSITE" id="PS51217">
    <property type="entry name" value="UVRD_HELICASE_CTER"/>
    <property type="match status" value="1"/>
</dbReference>
<evidence type="ECO:0000256" key="3">
    <source>
        <dbReference type="ARBA" id="ARBA00022741"/>
    </source>
</evidence>
<evidence type="ECO:0000256" key="2">
    <source>
        <dbReference type="ARBA" id="ARBA00022722"/>
    </source>
</evidence>
<evidence type="ECO:0000256" key="13">
    <source>
        <dbReference type="ARBA" id="ARBA00034808"/>
    </source>
</evidence>
<keyword evidence="11" id="KW-0413">Isomerase</keyword>
<evidence type="ECO:0000256" key="9">
    <source>
        <dbReference type="ARBA" id="ARBA00023125"/>
    </source>
</evidence>
<organism evidence="18 19">
    <name type="scientific">Cellulomonas chengniuliangii</name>
    <dbReference type="NCBI Taxonomy" id="2968084"/>
    <lineage>
        <taxon>Bacteria</taxon>
        <taxon>Bacillati</taxon>
        <taxon>Actinomycetota</taxon>
        <taxon>Actinomycetes</taxon>
        <taxon>Micrococcales</taxon>
        <taxon>Cellulomonadaceae</taxon>
        <taxon>Cellulomonas</taxon>
    </lineage>
</organism>
<dbReference type="Gene3D" id="3.40.50.300">
    <property type="entry name" value="P-loop containing nucleotide triphosphate hydrolases"/>
    <property type="match status" value="2"/>
</dbReference>
<dbReference type="Gene3D" id="1.10.486.10">
    <property type="entry name" value="PCRA, domain 4"/>
    <property type="match status" value="1"/>
</dbReference>
<evidence type="ECO:0000256" key="5">
    <source>
        <dbReference type="ARBA" id="ARBA00022801"/>
    </source>
</evidence>
<keyword evidence="2" id="KW-0540">Nuclease</keyword>
<keyword evidence="9" id="KW-0238">DNA-binding</keyword>
<dbReference type="Pfam" id="PF12705">
    <property type="entry name" value="PDDEXK_1"/>
    <property type="match status" value="1"/>
</dbReference>
<dbReference type="PROSITE" id="PS51198">
    <property type="entry name" value="UVRD_HELICASE_ATP_BIND"/>
    <property type="match status" value="1"/>
</dbReference>
<dbReference type="InterPro" id="IPR013986">
    <property type="entry name" value="DExx_box_DNA_helicase_dom_sf"/>
</dbReference>
<dbReference type="Gene3D" id="3.90.320.10">
    <property type="match status" value="1"/>
</dbReference>
<comment type="similarity">
    <text evidence="1">Belongs to the helicase family. UvrD subfamily.</text>
</comment>
<evidence type="ECO:0000256" key="1">
    <source>
        <dbReference type="ARBA" id="ARBA00009922"/>
    </source>
</evidence>
<dbReference type="GO" id="GO:0004386">
    <property type="term" value="F:helicase activity"/>
    <property type="evidence" value="ECO:0007669"/>
    <property type="project" value="UniProtKB-KW"/>
</dbReference>
<keyword evidence="8 15" id="KW-0067">ATP-binding</keyword>
<dbReference type="InterPro" id="IPR038726">
    <property type="entry name" value="PDDEXK_AddAB-type"/>
</dbReference>
<accession>A0ABY5KVY6</accession>
<keyword evidence="6 15" id="KW-0347">Helicase</keyword>
<feature type="domain" description="UvrD-like helicase C-terminal" evidence="17">
    <location>
        <begin position="366"/>
        <end position="675"/>
    </location>
</feature>
<reference evidence="18 19" key="1">
    <citation type="submission" date="2022-07" db="EMBL/GenBank/DDBJ databases">
        <title>Novel species in genus cellulomonas.</title>
        <authorList>
            <person name="Ye L."/>
        </authorList>
    </citation>
    <scope>NUCLEOTIDE SEQUENCE [LARGE SCALE GENOMIC DNA]</scope>
    <source>
        <strain evidence="19">zg-Y338</strain>
    </source>
</reference>
<comment type="catalytic activity">
    <reaction evidence="14">
        <text>ATP + H2O = ADP + phosphate + H(+)</text>
        <dbReference type="Rhea" id="RHEA:13065"/>
        <dbReference type="ChEBI" id="CHEBI:15377"/>
        <dbReference type="ChEBI" id="CHEBI:15378"/>
        <dbReference type="ChEBI" id="CHEBI:30616"/>
        <dbReference type="ChEBI" id="CHEBI:43474"/>
        <dbReference type="ChEBI" id="CHEBI:456216"/>
        <dbReference type="EC" id="5.6.2.4"/>
    </reaction>
</comment>
<dbReference type="InterPro" id="IPR011604">
    <property type="entry name" value="PDDEXK-like_dom_sf"/>
</dbReference>
<comment type="catalytic activity">
    <reaction evidence="12">
        <text>Couples ATP hydrolysis with the unwinding of duplex DNA by translocating in the 3'-5' direction.</text>
        <dbReference type="EC" id="5.6.2.4"/>
    </reaction>
</comment>
<evidence type="ECO:0000256" key="11">
    <source>
        <dbReference type="ARBA" id="ARBA00023235"/>
    </source>
</evidence>
<evidence type="ECO:0000256" key="15">
    <source>
        <dbReference type="PROSITE-ProRule" id="PRU00560"/>
    </source>
</evidence>
<dbReference type="InterPro" id="IPR027417">
    <property type="entry name" value="P-loop_NTPase"/>
</dbReference>
<dbReference type="Pfam" id="PF00580">
    <property type="entry name" value="UvrD-helicase"/>
    <property type="match status" value="1"/>
</dbReference>
<evidence type="ECO:0000256" key="10">
    <source>
        <dbReference type="ARBA" id="ARBA00023204"/>
    </source>
</evidence>
<sequence length="1103" mass="114466">MNRPTPTALRLVRPALAEAAASAGPVLDPDQRAVVDAVVAGRSAALLVLGAPGTGKTTVAVEAVVAAMAAGGLAPEDVLVLAASRRAAAELRDRLSARLRLTSGQAMVRTAPAAAFAVLRARAALLGDPPPTLISGPEQDLLLAELLAGHAEGEGAALEWPAAVPPEALGLRAFRDELRDLLMRAAERGLMPVDLAELGARHDRPAWVAAAGLYQEYLDVTLLRAGTPDMGARHDPAVVVDEASEALLAWDDEVAAAPRPRWRLVVVDDHQESTAATARLLRVLADDGSRLLLLGDPDVAVQGFRGASPALVARATVDGDGPGELGAERLVLGTVWRHGERLREVVSAVTSRVGALGAVAHRRAQAVGPEAADATVRAEGASGAGPDGVQAGVGERRAPGLARVAILPSAAQESAYVAHALRSAHLERGVAWERMAVIARSGSQVTALRRALAGAGVPVAVLGSDVPLREEPAVRPLLEAVRCVLPAADGTAAPLDPEAAARLLCSPLGGLDAVGLRRVRRALRTEEIDGGGGRSSDALLAEVLADPAHAATLPAVVRRPVLRLAEVLAAGRAAALAPTADPQTVLWALWHATGLSDTWRRAALAGGASSARADRDLDAVLALFRAAETFVDRLPQAPPGAFVDWVLSQDLPADTIAARAHRDAVAVLTPAGAAGREWDTVVVAGVQDGVWPDLRLRDSLLGAQTLVEVLAGREPDAGQLGAGARAAVLADELRSFAVAVSRARDALLVTAVADADTQPSPFVELVDPCEADVDPRKVMSPAPLDLRGLVAQLRAHLEATAVGGQPDPAAATLLARLAREGVEGADPAQWHGLAEPSCDAPLWPEGEKVPVSPSKVETASTCALRWALEAAGGTAAESSGQSLGTLVHAIAQTYPHGSHDELLAELDRRWAELGLGTGWPAMVQRRRAEGMIRRLAQYVRSSGEPLLVEGRFELELDRAVVRGSVDRVELASDGGPDEAPLVRVSDLKTGRSAPSVAKAEENAQLGAYQLAVDSGAFDGLPPGARSAGAQLVFVSDVAKGPTLRVQPPLEQQEDGSTWARTLIEDVAEQMAGSTFTASANDLCSRCPVRRSCPAQDEGAQVVE</sequence>
<feature type="binding site" evidence="15">
    <location>
        <begin position="50"/>
        <end position="57"/>
    </location>
    <ligand>
        <name>ATP</name>
        <dbReference type="ChEBI" id="CHEBI:30616"/>
    </ligand>
</feature>
<dbReference type="Gene3D" id="1.10.10.160">
    <property type="match status" value="1"/>
</dbReference>
<dbReference type="InterPro" id="IPR000212">
    <property type="entry name" value="DNA_helicase_UvrD/REP"/>
</dbReference>
<dbReference type="EMBL" id="CP101988">
    <property type="protein sequence ID" value="UUI74686.1"/>
    <property type="molecule type" value="Genomic_DNA"/>
</dbReference>
<dbReference type="InterPro" id="IPR014017">
    <property type="entry name" value="DNA_helicase_UvrD-like_C"/>
</dbReference>
<name>A0ABY5KVY6_9CELL</name>